<comment type="caution">
    <text evidence="4">The sequence shown here is derived from an EMBL/GenBank/DDBJ whole genome shotgun (WGS) entry which is preliminary data.</text>
</comment>
<keyword evidence="2" id="KW-1133">Transmembrane helix</keyword>
<keyword evidence="5" id="KW-1185">Reference proteome</keyword>
<name>A0AAW0SN51_SCYPA</name>
<sequence length="164" mass="18344">MGSLVLLLLTASSVMSLEAKNWPFVGAWTPKDVTEDMPRLPGPDTSSLQADETKQNDQETKTLDDLLSPFGSLRLSTLGVHALFPLMLAFTLYLGLVLWASSTLHKEDYQLYQTISELNAKTDQISEGLTALAQMYIDNYPFAYRSHPRSQDHHLQNPSQRSTT</sequence>
<keyword evidence="3" id="KW-0732">Signal</keyword>
<gene>
    <name evidence="4" type="ORF">O3P69_008716</name>
</gene>
<keyword evidence="2" id="KW-0812">Transmembrane</keyword>
<evidence type="ECO:0000256" key="3">
    <source>
        <dbReference type="SAM" id="SignalP"/>
    </source>
</evidence>
<feature type="chain" id="PRO_5043754688" evidence="3">
    <location>
        <begin position="20"/>
        <end position="164"/>
    </location>
</feature>
<evidence type="ECO:0000313" key="5">
    <source>
        <dbReference type="Proteomes" id="UP001487740"/>
    </source>
</evidence>
<feature type="compositionally biased region" description="Basic and acidic residues" evidence="1">
    <location>
        <begin position="51"/>
        <end position="60"/>
    </location>
</feature>
<reference evidence="4 5" key="1">
    <citation type="submission" date="2023-03" db="EMBL/GenBank/DDBJ databases">
        <title>High-quality genome of Scylla paramamosain provides insights in environmental adaptation.</title>
        <authorList>
            <person name="Zhang L."/>
        </authorList>
    </citation>
    <scope>NUCLEOTIDE SEQUENCE [LARGE SCALE GENOMIC DNA]</scope>
    <source>
        <strain evidence="4">LZ_2023a</strain>
        <tissue evidence="4">Muscle</tissue>
    </source>
</reference>
<dbReference type="AlphaFoldDB" id="A0AAW0SN51"/>
<proteinExistence type="predicted"/>
<dbReference type="Proteomes" id="UP001487740">
    <property type="component" value="Unassembled WGS sequence"/>
</dbReference>
<organism evidence="4 5">
    <name type="scientific">Scylla paramamosain</name>
    <name type="common">Mud crab</name>
    <dbReference type="NCBI Taxonomy" id="85552"/>
    <lineage>
        <taxon>Eukaryota</taxon>
        <taxon>Metazoa</taxon>
        <taxon>Ecdysozoa</taxon>
        <taxon>Arthropoda</taxon>
        <taxon>Crustacea</taxon>
        <taxon>Multicrustacea</taxon>
        <taxon>Malacostraca</taxon>
        <taxon>Eumalacostraca</taxon>
        <taxon>Eucarida</taxon>
        <taxon>Decapoda</taxon>
        <taxon>Pleocyemata</taxon>
        <taxon>Brachyura</taxon>
        <taxon>Eubrachyura</taxon>
        <taxon>Portunoidea</taxon>
        <taxon>Portunidae</taxon>
        <taxon>Portuninae</taxon>
        <taxon>Scylla</taxon>
    </lineage>
</organism>
<accession>A0AAW0SN51</accession>
<evidence type="ECO:0000256" key="2">
    <source>
        <dbReference type="SAM" id="Phobius"/>
    </source>
</evidence>
<feature type="signal peptide" evidence="3">
    <location>
        <begin position="1"/>
        <end position="19"/>
    </location>
</feature>
<protein>
    <submittedName>
        <fullName evidence="4">Uncharacterized protein</fullName>
    </submittedName>
</protein>
<feature type="region of interest" description="Disordered" evidence="1">
    <location>
        <begin position="33"/>
        <end position="60"/>
    </location>
</feature>
<evidence type="ECO:0000256" key="1">
    <source>
        <dbReference type="SAM" id="MobiDB-lite"/>
    </source>
</evidence>
<dbReference type="EMBL" id="JARAKH010000049">
    <property type="protein sequence ID" value="KAK8376200.1"/>
    <property type="molecule type" value="Genomic_DNA"/>
</dbReference>
<evidence type="ECO:0000313" key="4">
    <source>
        <dbReference type="EMBL" id="KAK8376200.1"/>
    </source>
</evidence>
<keyword evidence="2" id="KW-0472">Membrane</keyword>
<feature type="transmembrane region" description="Helical" evidence="2">
    <location>
        <begin position="78"/>
        <end position="100"/>
    </location>
</feature>